<name>A0A655JLZ9_MYCTX</name>
<feature type="region of interest" description="Disordered" evidence="1">
    <location>
        <begin position="173"/>
        <end position="194"/>
    </location>
</feature>
<accession>A0A655JLZ9</accession>
<reference evidence="2 3" key="1">
    <citation type="submission" date="2015-03" db="EMBL/GenBank/DDBJ databases">
        <authorList>
            <consortium name="Pathogen Informatics"/>
        </authorList>
    </citation>
    <scope>NUCLEOTIDE SEQUENCE [LARGE SCALE GENOMIC DNA]</scope>
    <source>
        <strain evidence="2 3">M09401471</strain>
    </source>
</reference>
<organism evidence="2 3">
    <name type="scientific">Mycobacterium tuberculosis</name>
    <dbReference type="NCBI Taxonomy" id="1773"/>
    <lineage>
        <taxon>Bacteria</taxon>
        <taxon>Bacillati</taxon>
        <taxon>Actinomycetota</taxon>
        <taxon>Actinomycetes</taxon>
        <taxon>Mycobacteriales</taxon>
        <taxon>Mycobacteriaceae</taxon>
        <taxon>Mycobacterium</taxon>
        <taxon>Mycobacterium tuberculosis complex</taxon>
    </lineage>
</organism>
<evidence type="ECO:0000313" key="3">
    <source>
        <dbReference type="Proteomes" id="UP000044938"/>
    </source>
</evidence>
<evidence type="ECO:0000256" key="1">
    <source>
        <dbReference type="SAM" id="MobiDB-lite"/>
    </source>
</evidence>
<proteinExistence type="predicted"/>
<protein>
    <submittedName>
        <fullName evidence="2">Uncharacterized protein</fullName>
    </submittedName>
</protein>
<dbReference type="Proteomes" id="UP000044938">
    <property type="component" value="Unassembled WGS sequence"/>
</dbReference>
<dbReference type="AlphaFoldDB" id="A0A655JLZ9"/>
<dbReference type="EMBL" id="CSAJ01000743">
    <property type="protein sequence ID" value="COX15071.1"/>
    <property type="molecule type" value="Genomic_DNA"/>
</dbReference>
<evidence type="ECO:0000313" key="2">
    <source>
        <dbReference type="EMBL" id="COX15071.1"/>
    </source>
</evidence>
<sequence length="214" mass="23256">MTNPPADVSCTVRRAPIVGQDLFVGRGSGAVQATRADQLSRASHIYHRSRCVGGARFAHLRATRRDRTQGFLILSPAVCRAEMGTTIPRPDTGQCDGCGNEGCRFLHRPSRPTSTAIRLIERAGSRPGSRSANRRCGCLEQACCLIAGTRVGVRRRGTRVVSGRRFGARCTVGPVEPRPGLHHRRPSRAGAGDRAAVGRCGVGYRNRIRHRRRG</sequence>
<gene>
    <name evidence="2" type="ORF">ERS007720_03994</name>
</gene>